<feature type="compositionally biased region" description="Low complexity" evidence="1">
    <location>
        <begin position="43"/>
        <end position="55"/>
    </location>
</feature>
<feature type="region of interest" description="Disordered" evidence="1">
    <location>
        <begin position="36"/>
        <end position="68"/>
    </location>
</feature>
<name>A0ABW1WWJ1_9ACTN</name>
<dbReference type="InterPro" id="IPR036116">
    <property type="entry name" value="FN3_sf"/>
</dbReference>
<feature type="region of interest" description="Disordered" evidence="1">
    <location>
        <begin position="148"/>
        <end position="277"/>
    </location>
</feature>
<dbReference type="RefSeq" id="WP_343886376.1">
    <property type="nucleotide sequence ID" value="NZ_BAAAKI010000014.1"/>
</dbReference>
<evidence type="ECO:0000256" key="2">
    <source>
        <dbReference type="SAM" id="SignalP"/>
    </source>
</evidence>
<keyword evidence="4" id="KW-1185">Reference proteome</keyword>
<proteinExistence type="predicted"/>
<evidence type="ECO:0000313" key="3">
    <source>
        <dbReference type="EMBL" id="MFC6395633.1"/>
    </source>
</evidence>
<sequence>MQRIATPRLVTVVACAATALLVAMLPTRVSTPALVAAPADDQPTSTATPVVATPSGTPNSSRDRTPPSPVTELKMAGNDSSTFTITWHPATDNIAVTQYLVMLNGAYSTRTTSLGANFAWFDDQKKILVQVAAIDAAGNRSQWRSLYIVPPPTANSQPTQTQRQQPAPPLDYQTEPATRSTSHYTTPSRTTSTSPYKPPAADPTETASLPPSATPTPKSPSTTKSTTPSKSPSPSKPTSPSTAPSTTTAAPSQSPTNGPSTPPDQGPQLVPSPTPGG</sequence>
<comment type="caution">
    <text evidence="3">The sequence shown here is derived from an EMBL/GenBank/DDBJ whole genome shotgun (WGS) entry which is preliminary data.</text>
</comment>
<feature type="chain" id="PRO_5046046551" description="Fibronectin type-III domain-containing protein" evidence="2">
    <location>
        <begin position="36"/>
        <end position="277"/>
    </location>
</feature>
<feature type="compositionally biased region" description="Low complexity" evidence="1">
    <location>
        <begin position="219"/>
        <end position="256"/>
    </location>
</feature>
<reference evidence="4" key="1">
    <citation type="journal article" date="2019" name="Int. J. Syst. Evol. Microbiol.">
        <title>The Global Catalogue of Microorganisms (GCM) 10K type strain sequencing project: providing services to taxonomists for standard genome sequencing and annotation.</title>
        <authorList>
            <consortium name="The Broad Institute Genomics Platform"/>
            <consortium name="The Broad Institute Genome Sequencing Center for Infectious Disease"/>
            <person name="Wu L."/>
            <person name="Ma J."/>
        </authorList>
    </citation>
    <scope>NUCLEOTIDE SEQUENCE [LARGE SCALE GENOMIC DNA]</scope>
    <source>
        <strain evidence="4">CGMCC 1.15277</strain>
    </source>
</reference>
<evidence type="ECO:0000256" key="1">
    <source>
        <dbReference type="SAM" id="MobiDB-lite"/>
    </source>
</evidence>
<protein>
    <recommendedName>
        <fullName evidence="5">Fibronectin type-III domain-containing protein</fullName>
    </recommendedName>
</protein>
<feature type="compositionally biased region" description="Pro residues" evidence="1">
    <location>
        <begin position="260"/>
        <end position="277"/>
    </location>
</feature>
<organism evidence="3 4">
    <name type="scientific">Luteococcus sanguinis</name>
    <dbReference type="NCBI Taxonomy" id="174038"/>
    <lineage>
        <taxon>Bacteria</taxon>
        <taxon>Bacillati</taxon>
        <taxon>Actinomycetota</taxon>
        <taxon>Actinomycetes</taxon>
        <taxon>Propionibacteriales</taxon>
        <taxon>Propionibacteriaceae</taxon>
        <taxon>Luteococcus</taxon>
    </lineage>
</organism>
<evidence type="ECO:0008006" key="5">
    <source>
        <dbReference type="Google" id="ProtNLM"/>
    </source>
</evidence>
<accession>A0ABW1WWJ1</accession>
<keyword evidence="2" id="KW-0732">Signal</keyword>
<dbReference type="Proteomes" id="UP001596266">
    <property type="component" value="Unassembled WGS sequence"/>
</dbReference>
<dbReference type="SUPFAM" id="SSF49265">
    <property type="entry name" value="Fibronectin type III"/>
    <property type="match status" value="1"/>
</dbReference>
<feature type="signal peptide" evidence="2">
    <location>
        <begin position="1"/>
        <end position="35"/>
    </location>
</feature>
<dbReference type="EMBL" id="JBHSUA010000006">
    <property type="protein sequence ID" value="MFC6395633.1"/>
    <property type="molecule type" value="Genomic_DNA"/>
</dbReference>
<feature type="compositionally biased region" description="Low complexity" evidence="1">
    <location>
        <begin position="178"/>
        <end position="195"/>
    </location>
</feature>
<gene>
    <name evidence="3" type="ORF">ACFP57_01300</name>
</gene>
<evidence type="ECO:0000313" key="4">
    <source>
        <dbReference type="Proteomes" id="UP001596266"/>
    </source>
</evidence>
<dbReference type="PRINTS" id="PR01217">
    <property type="entry name" value="PRICHEXTENSN"/>
</dbReference>
<dbReference type="InterPro" id="IPR013783">
    <property type="entry name" value="Ig-like_fold"/>
</dbReference>
<dbReference type="Gene3D" id="2.60.40.10">
    <property type="entry name" value="Immunoglobulins"/>
    <property type="match status" value="1"/>
</dbReference>